<dbReference type="AlphaFoldDB" id="A0A7G2CJ50"/>
<sequence length="247" mass="27530">MGFFGGKKEQPVNERLNTSDLKNALDVVVNLGEAPEDRDADGVSKLFKLPFYCKKVFFDDWFAKNQNESFQKFMESESFKSAKQTIIRAFDMDGDGKLTPKDFQIMYDNNLKNAIDENQEVMDKYLPFVGQIGFGLAVGIGCGALCRNFYKGKYWIAGIGFCTYSAIQYAAQMNFVNQSVLETAFRSKIKDLADVNGDGQINREDLNMLVENRMKYIATKLGPGGIAPGAAGYASLFLGFARGVRII</sequence>
<proteinExistence type="predicted"/>
<dbReference type="SUPFAM" id="SSF47473">
    <property type="entry name" value="EF-hand"/>
    <property type="match status" value="1"/>
</dbReference>
<dbReference type="OrthoDB" id="264061at2759"/>
<organism evidence="3 4">
    <name type="scientific">Angomonas deanei</name>
    <dbReference type="NCBI Taxonomy" id="59799"/>
    <lineage>
        <taxon>Eukaryota</taxon>
        <taxon>Discoba</taxon>
        <taxon>Euglenozoa</taxon>
        <taxon>Kinetoplastea</taxon>
        <taxon>Metakinetoplastina</taxon>
        <taxon>Trypanosomatida</taxon>
        <taxon>Trypanosomatidae</taxon>
        <taxon>Strigomonadinae</taxon>
        <taxon>Angomonas</taxon>
    </lineage>
</organism>
<dbReference type="Gene3D" id="1.10.238.10">
    <property type="entry name" value="EF-hand"/>
    <property type="match status" value="1"/>
</dbReference>
<evidence type="ECO:0000313" key="3">
    <source>
        <dbReference type="EMBL" id="CAD2218964.1"/>
    </source>
</evidence>
<dbReference type="InterPro" id="IPR002048">
    <property type="entry name" value="EF_hand_dom"/>
</dbReference>
<protein>
    <submittedName>
        <fullName evidence="3">EF hand, putative</fullName>
    </submittedName>
</protein>
<dbReference type="GO" id="GO:0005509">
    <property type="term" value="F:calcium ion binding"/>
    <property type="evidence" value="ECO:0007669"/>
    <property type="project" value="InterPro"/>
</dbReference>
<feature type="domain" description="EF-hand" evidence="2">
    <location>
        <begin position="191"/>
        <end position="216"/>
    </location>
</feature>
<accession>A0A7G2CJ50</accession>
<dbReference type="VEuPathDB" id="TriTrypDB:ADEAN_000645700"/>
<dbReference type="Pfam" id="PF13202">
    <property type="entry name" value="EF-hand_5"/>
    <property type="match status" value="2"/>
</dbReference>
<dbReference type="PROSITE" id="PS50222">
    <property type="entry name" value="EF_HAND_2"/>
    <property type="match status" value="2"/>
</dbReference>
<name>A0A7G2CJ50_9TRYP</name>
<dbReference type="Proteomes" id="UP000515908">
    <property type="component" value="Chromosome 12"/>
</dbReference>
<keyword evidence="1" id="KW-0106">Calcium</keyword>
<dbReference type="InterPro" id="IPR018247">
    <property type="entry name" value="EF_Hand_1_Ca_BS"/>
</dbReference>
<dbReference type="EMBL" id="LR877156">
    <property type="protein sequence ID" value="CAD2218964.1"/>
    <property type="molecule type" value="Genomic_DNA"/>
</dbReference>
<evidence type="ECO:0000313" key="4">
    <source>
        <dbReference type="Proteomes" id="UP000515908"/>
    </source>
</evidence>
<evidence type="ECO:0000259" key="2">
    <source>
        <dbReference type="PROSITE" id="PS50222"/>
    </source>
</evidence>
<feature type="domain" description="EF-hand" evidence="2">
    <location>
        <begin position="78"/>
        <end position="113"/>
    </location>
</feature>
<reference evidence="3 4" key="1">
    <citation type="submission" date="2020-08" db="EMBL/GenBank/DDBJ databases">
        <authorList>
            <person name="Newling K."/>
            <person name="Davey J."/>
            <person name="Forrester S."/>
        </authorList>
    </citation>
    <scope>NUCLEOTIDE SEQUENCE [LARGE SCALE GENOMIC DNA]</scope>
    <source>
        <strain evidence="4">Crithidia deanei Carvalho (ATCC PRA-265)</strain>
    </source>
</reference>
<dbReference type="PROSITE" id="PS00018">
    <property type="entry name" value="EF_HAND_1"/>
    <property type="match status" value="2"/>
</dbReference>
<keyword evidence="4" id="KW-1185">Reference proteome</keyword>
<evidence type="ECO:0000256" key="1">
    <source>
        <dbReference type="ARBA" id="ARBA00022837"/>
    </source>
</evidence>
<dbReference type="InterPro" id="IPR011992">
    <property type="entry name" value="EF-hand-dom_pair"/>
</dbReference>
<gene>
    <name evidence="3" type="ORF">ADEAN_000645700</name>
</gene>